<feature type="region of interest" description="GTP cyclohydrolase II" evidence="17">
    <location>
        <begin position="204"/>
        <end position="401"/>
    </location>
</feature>
<dbReference type="InterPro" id="IPR036144">
    <property type="entry name" value="RibA-like_sf"/>
</dbReference>
<keyword evidence="9 17" id="KW-0378">Hydrolase</keyword>
<sequence>MEKAPFDLIEEAISDLKQGKVIIVCDDEDRENEGDFVAIADQATPEVINFMAVHGRGLICAPVSSEIATQLQLNPMVQNSTDPHETAFTVSIDHQTSTTGISAHERSDTVRALADAATEAVDFKRPGHIFPLIAKDGGVLRRVGHTEAAVDLARLAGSRPAGVICEIMNEDGSMARVPELRKLADEHQLKMITIKDLVRYRHQKESLITREIETVLPTEYGEFKIVGFSDTLEGKESVALVKGDIKSDEPVLVRVHSECLTGDVFGSHRCDCGPQLHAALKQIEEKGRGVLLYLRQEGRGIGLLNKLRAYKLQDEGYDTVEANEKLGFPADLREYGIGAQILRELGVRKMKLLTNNPRKITGLAGYDLEVVERVPIQLPHVQENKNYLKTKSDKLGHLLKF</sequence>
<dbReference type="InterPro" id="IPR017945">
    <property type="entry name" value="DHBP_synth_RibB-like_a/b_dom"/>
</dbReference>
<feature type="binding site" evidence="17">
    <location>
        <position position="166"/>
    </location>
    <ligand>
        <name>D-ribulose 5-phosphate</name>
        <dbReference type="ChEBI" id="CHEBI:58121"/>
    </ligand>
</feature>
<evidence type="ECO:0000256" key="13">
    <source>
        <dbReference type="ARBA" id="ARBA00023211"/>
    </source>
</evidence>
<feature type="binding site" evidence="17">
    <location>
        <begin position="254"/>
        <end position="258"/>
    </location>
    <ligand>
        <name>GTP</name>
        <dbReference type="ChEBI" id="CHEBI:37565"/>
    </ligand>
</feature>
<dbReference type="NCBIfam" id="TIGR00506">
    <property type="entry name" value="ribB"/>
    <property type="match status" value="1"/>
</dbReference>
<dbReference type="InterPro" id="IPR032677">
    <property type="entry name" value="GTP_cyclohydro_II"/>
</dbReference>
<evidence type="ECO:0000259" key="18">
    <source>
        <dbReference type="Pfam" id="PF00925"/>
    </source>
</evidence>
<comment type="function">
    <text evidence="2 17">Catalyzes the conversion of D-ribulose 5-phosphate to formate and 3,4-dihydroxy-2-butanone 4-phosphate.</text>
</comment>
<feature type="active site" description="Nucleophile; for GTP cyclohydrolase activity" evidence="17">
    <location>
        <position position="333"/>
    </location>
</feature>
<comment type="catalytic activity">
    <reaction evidence="16 17">
        <text>GTP + 4 H2O = 2,5-diamino-6-hydroxy-4-(5-phosphoribosylamino)-pyrimidine + formate + 2 phosphate + 3 H(+)</text>
        <dbReference type="Rhea" id="RHEA:23704"/>
        <dbReference type="ChEBI" id="CHEBI:15377"/>
        <dbReference type="ChEBI" id="CHEBI:15378"/>
        <dbReference type="ChEBI" id="CHEBI:15740"/>
        <dbReference type="ChEBI" id="CHEBI:37565"/>
        <dbReference type="ChEBI" id="CHEBI:43474"/>
        <dbReference type="ChEBI" id="CHEBI:58614"/>
        <dbReference type="EC" id="3.5.4.25"/>
    </reaction>
</comment>
<evidence type="ECO:0000256" key="4">
    <source>
        <dbReference type="ARBA" id="ARBA00004904"/>
    </source>
</evidence>
<dbReference type="RefSeq" id="WP_343130303.1">
    <property type="nucleotide sequence ID" value="NZ_JBCITK010000001.1"/>
</dbReference>
<dbReference type="GO" id="GO:0003935">
    <property type="term" value="F:GTP cyclohydrolase II activity"/>
    <property type="evidence" value="ECO:0007669"/>
    <property type="project" value="UniProtKB-EC"/>
</dbReference>
<feature type="binding site" evidence="17">
    <location>
        <position position="354"/>
    </location>
    <ligand>
        <name>GTP</name>
        <dbReference type="ChEBI" id="CHEBI:37565"/>
    </ligand>
</feature>
<dbReference type="EMBL" id="JBCITK010000001">
    <property type="protein sequence ID" value="MEN0643365.1"/>
    <property type="molecule type" value="Genomic_DNA"/>
</dbReference>
<evidence type="ECO:0000256" key="16">
    <source>
        <dbReference type="ARBA" id="ARBA00049295"/>
    </source>
</evidence>
<evidence type="ECO:0000313" key="19">
    <source>
        <dbReference type="EMBL" id="MEN0643365.1"/>
    </source>
</evidence>
<feature type="binding site" evidence="17">
    <location>
        <position position="31"/>
    </location>
    <ligand>
        <name>Mg(2+)</name>
        <dbReference type="ChEBI" id="CHEBI:18420"/>
        <label>2</label>
    </ligand>
</feature>
<accession>A0ABU9VI72</accession>
<evidence type="ECO:0000256" key="9">
    <source>
        <dbReference type="ARBA" id="ARBA00022801"/>
    </source>
</evidence>
<feature type="domain" description="GTP cyclohydrolase II" evidence="18">
    <location>
        <begin position="210"/>
        <end position="375"/>
    </location>
</feature>
<feature type="region of interest" description="DHBP synthase" evidence="17">
    <location>
        <begin position="1"/>
        <end position="203"/>
    </location>
</feature>
<keyword evidence="14 17" id="KW-0456">Lyase</keyword>
<dbReference type="InterPro" id="IPR000926">
    <property type="entry name" value="RibA"/>
</dbReference>
<dbReference type="PANTHER" id="PTHR21327:SF18">
    <property type="entry name" value="3,4-DIHYDROXY-2-BUTANONE 4-PHOSPHATE SYNTHASE"/>
    <property type="match status" value="1"/>
</dbReference>
<dbReference type="Pfam" id="PF00926">
    <property type="entry name" value="DHBP_synthase"/>
    <property type="match status" value="1"/>
</dbReference>
<feature type="binding site" evidence="17">
    <location>
        <position position="359"/>
    </location>
    <ligand>
        <name>GTP</name>
        <dbReference type="ChEBI" id="CHEBI:37565"/>
    </ligand>
</feature>
<comment type="similarity">
    <text evidence="17">In the C-terminal section; belongs to the GTP cyclohydrolase II family.</text>
</comment>
<comment type="similarity">
    <text evidence="5 17">In the N-terminal section; belongs to the DHBP synthase family.</text>
</comment>
<evidence type="ECO:0000256" key="1">
    <source>
        <dbReference type="ARBA" id="ARBA00000141"/>
    </source>
</evidence>
<evidence type="ECO:0000256" key="7">
    <source>
        <dbReference type="ARBA" id="ARBA00022723"/>
    </source>
</evidence>
<dbReference type="NCBIfam" id="TIGR00505">
    <property type="entry name" value="ribA"/>
    <property type="match status" value="1"/>
</dbReference>
<feature type="binding site" evidence="17">
    <location>
        <position position="35"/>
    </location>
    <ligand>
        <name>D-ribulose 5-phosphate</name>
        <dbReference type="ChEBI" id="CHEBI:58121"/>
    </ligand>
</feature>
<evidence type="ECO:0000256" key="17">
    <source>
        <dbReference type="HAMAP-Rule" id="MF_01283"/>
    </source>
</evidence>
<feature type="binding site" evidence="17">
    <location>
        <position position="270"/>
    </location>
    <ligand>
        <name>Zn(2+)</name>
        <dbReference type="ChEBI" id="CHEBI:29105"/>
        <note>catalytic</note>
    </ligand>
</feature>
<evidence type="ECO:0000313" key="20">
    <source>
        <dbReference type="Proteomes" id="UP001418796"/>
    </source>
</evidence>
<feature type="binding site" evidence="17">
    <location>
        <position position="272"/>
    </location>
    <ligand>
        <name>Zn(2+)</name>
        <dbReference type="ChEBI" id="CHEBI:29105"/>
        <note>catalytic</note>
    </ligand>
</feature>
<keyword evidence="6 17" id="KW-0686">Riboflavin biosynthesis</keyword>
<feature type="binding site" evidence="17">
    <location>
        <position position="145"/>
    </location>
    <ligand>
        <name>Mg(2+)</name>
        <dbReference type="ChEBI" id="CHEBI:18420"/>
        <label>2</label>
    </ligand>
</feature>
<dbReference type="GO" id="GO:0008686">
    <property type="term" value="F:3,4-dihydroxy-2-butanone-4-phosphate synthase activity"/>
    <property type="evidence" value="ECO:0007669"/>
    <property type="project" value="UniProtKB-EC"/>
</dbReference>
<dbReference type="HAMAP" id="MF_00179">
    <property type="entry name" value="RibA"/>
    <property type="match status" value="1"/>
</dbReference>
<dbReference type="EC" id="3.5.4.25" evidence="17"/>
<evidence type="ECO:0000256" key="5">
    <source>
        <dbReference type="ARBA" id="ARBA00005520"/>
    </source>
</evidence>
<dbReference type="Proteomes" id="UP001418796">
    <property type="component" value="Unassembled WGS sequence"/>
</dbReference>
<keyword evidence="7 17" id="KW-0479">Metal-binding</keyword>
<dbReference type="PANTHER" id="PTHR21327">
    <property type="entry name" value="GTP CYCLOHYDROLASE II-RELATED"/>
    <property type="match status" value="1"/>
</dbReference>
<keyword evidence="12 17" id="KW-0342">GTP-binding</keyword>
<dbReference type="HAMAP" id="MF_00180">
    <property type="entry name" value="RibB"/>
    <property type="match status" value="1"/>
</dbReference>
<dbReference type="SUPFAM" id="SSF142695">
    <property type="entry name" value="RibA-like"/>
    <property type="match status" value="1"/>
</dbReference>
<evidence type="ECO:0000256" key="11">
    <source>
        <dbReference type="ARBA" id="ARBA00022842"/>
    </source>
</evidence>
<dbReference type="NCBIfam" id="NF001591">
    <property type="entry name" value="PRK00393.1"/>
    <property type="match status" value="1"/>
</dbReference>
<gene>
    <name evidence="17" type="primary">ribBA</name>
    <name evidence="19" type="ORF">MKY91_09440</name>
</gene>
<dbReference type="HAMAP" id="MF_01283">
    <property type="entry name" value="RibBA"/>
    <property type="match status" value="1"/>
</dbReference>
<keyword evidence="20" id="KW-1185">Reference proteome</keyword>
<comment type="pathway">
    <text evidence="3 17">Cofactor biosynthesis; riboflavin biosynthesis; 5-amino-6-(D-ribitylamino)uracil from GTP: step 1/4.</text>
</comment>
<dbReference type="Gene3D" id="3.90.870.10">
    <property type="entry name" value="DHBP synthase"/>
    <property type="match status" value="1"/>
</dbReference>
<feature type="binding site" evidence="17">
    <location>
        <begin position="297"/>
        <end position="299"/>
    </location>
    <ligand>
        <name>GTP</name>
        <dbReference type="ChEBI" id="CHEBI:37565"/>
    </ligand>
</feature>
<feature type="binding site" evidence="17">
    <location>
        <begin position="142"/>
        <end position="146"/>
    </location>
    <ligand>
        <name>D-ribulose 5-phosphate</name>
        <dbReference type="ChEBI" id="CHEBI:58121"/>
    </ligand>
</feature>
<comment type="cofactor">
    <cofactor evidence="17">
        <name>Mg(2+)</name>
        <dbReference type="ChEBI" id="CHEBI:18420"/>
    </cofactor>
    <cofactor evidence="17">
        <name>Mn(2+)</name>
        <dbReference type="ChEBI" id="CHEBI:29035"/>
    </cofactor>
    <text evidence="17">Binds 2 divalent metal cations per subunit. Magnesium or manganese.</text>
</comment>
<evidence type="ECO:0000256" key="12">
    <source>
        <dbReference type="ARBA" id="ARBA00023134"/>
    </source>
</evidence>
<keyword evidence="11 17" id="KW-0460">Magnesium</keyword>
<evidence type="ECO:0000256" key="10">
    <source>
        <dbReference type="ARBA" id="ARBA00022833"/>
    </source>
</evidence>
<feature type="site" description="Essential for DHBP synthase activity" evidence="17">
    <location>
        <position position="128"/>
    </location>
</feature>
<comment type="caution">
    <text evidence="19">The sequence shown here is derived from an EMBL/GenBank/DDBJ whole genome shotgun (WGS) entry which is preliminary data.</text>
</comment>
<organism evidence="19 20">
    <name type="scientific">Alkalicoccobacillus gibsonii</name>
    <dbReference type="NCBI Taxonomy" id="79881"/>
    <lineage>
        <taxon>Bacteria</taxon>
        <taxon>Bacillati</taxon>
        <taxon>Bacillota</taxon>
        <taxon>Bacilli</taxon>
        <taxon>Bacillales</taxon>
        <taxon>Bacillaceae</taxon>
        <taxon>Alkalicoccobacillus</taxon>
    </lineage>
</organism>
<reference evidence="19 20" key="1">
    <citation type="submission" date="2024-03" db="EMBL/GenBank/DDBJ databases">
        <title>Bacilli Hybrid Assemblies.</title>
        <authorList>
            <person name="Kovac J."/>
        </authorList>
    </citation>
    <scope>NUCLEOTIDE SEQUENCE [LARGE SCALE GENOMIC DNA]</scope>
    <source>
        <strain evidence="19 20">FSL R7-0666</strain>
    </source>
</reference>
<feature type="binding site" evidence="17">
    <location>
        <position position="319"/>
    </location>
    <ligand>
        <name>GTP</name>
        <dbReference type="ChEBI" id="CHEBI:37565"/>
    </ligand>
</feature>
<dbReference type="Pfam" id="PF00925">
    <property type="entry name" value="GTP_cyclohydro2"/>
    <property type="match status" value="1"/>
</dbReference>
<dbReference type="InterPro" id="IPR000422">
    <property type="entry name" value="DHBP_synthase_RibB"/>
</dbReference>
<feature type="binding site" evidence="17">
    <location>
        <position position="31"/>
    </location>
    <ligand>
        <name>Mg(2+)</name>
        <dbReference type="ChEBI" id="CHEBI:18420"/>
        <label>1</label>
    </ligand>
</feature>
<comment type="pathway">
    <text evidence="4 17">Cofactor biosynthesis; riboflavin biosynthesis; 2-hydroxy-3-oxobutyl phosphate from D-ribulose 5-phosphate: step 1/1.</text>
</comment>
<keyword evidence="10 17" id="KW-0862">Zinc</keyword>
<dbReference type="Gene3D" id="3.40.50.10990">
    <property type="entry name" value="GTP cyclohydrolase II"/>
    <property type="match status" value="1"/>
</dbReference>
<dbReference type="NCBIfam" id="NF006803">
    <property type="entry name" value="PRK09311.1"/>
    <property type="match status" value="1"/>
</dbReference>
<comment type="catalytic activity">
    <reaction evidence="1 17">
        <text>D-ribulose 5-phosphate = (2S)-2-hydroxy-3-oxobutyl phosphate + formate + H(+)</text>
        <dbReference type="Rhea" id="RHEA:18457"/>
        <dbReference type="ChEBI" id="CHEBI:15378"/>
        <dbReference type="ChEBI" id="CHEBI:15740"/>
        <dbReference type="ChEBI" id="CHEBI:58121"/>
        <dbReference type="ChEBI" id="CHEBI:58830"/>
        <dbReference type="EC" id="4.1.99.12"/>
    </reaction>
</comment>
<evidence type="ECO:0000256" key="14">
    <source>
        <dbReference type="ARBA" id="ARBA00023239"/>
    </source>
</evidence>
<keyword evidence="15 17" id="KW-0511">Multifunctional enzyme</keyword>
<comment type="cofactor">
    <cofactor evidence="17">
        <name>Zn(2+)</name>
        <dbReference type="ChEBI" id="CHEBI:29105"/>
    </cofactor>
    <text evidence="17">Binds 1 zinc ion per subunit.</text>
</comment>
<feature type="binding site" evidence="17">
    <location>
        <begin position="30"/>
        <end position="31"/>
    </location>
    <ligand>
        <name>D-ribulose 5-phosphate</name>
        <dbReference type="ChEBI" id="CHEBI:58121"/>
    </ligand>
</feature>
<proteinExistence type="inferred from homology"/>
<comment type="function">
    <text evidence="17">Catalyzes the conversion of GTP to 2,5-diamino-6-ribosylamino-4(3H)-pyrimidinone 5'-phosphate (DARP), formate and pyrophosphate.</text>
</comment>
<feature type="active site" description="Proton acceptor; for GTP cyclohydrolase activity" evidence="17">
    <location>
        <position position="331"/>
    </location>
</feature>
<keyword evidence="13 17" id="KW-0464">Manganese</keyword>
<keyword evidence="8 17" id="KW-0547">Nucleotide-binding</keyword>
<evidence type="ECO:0000256" key="3">
    <source>
        <dbReference type="ARBA" id="ARBA00004853"/>
    </source>
</evidence>
<dbReference type="EC" id="4.1.99.12" evidence="17"/>
<dbReference type="InterPro" id="IPR016299">
    <property type="entry name" value="Riboflavin_synth_RibBA"/>
</dbReference>
<dbReference type="SUPFAM" id="SSF55821">
    <property type="entry name" value="YrdC/RibB"/>
    <property type="match status" value="1"/>
</dbReference>
<evidence type="ECO:0000256" key="6">
    <source>
        <dbReference type="ARBA" id="ARBA00022619"/>
    </source>
</evidence>
<feature type="binding site" evidence="17">
    <location>
        <position position="259"/>
    </location>
    <ligand>
        <name>Zn(2+)</name>
        <dbReference type="ChEBI" id="CHEBI:29105"/>
        <note>catalytic</note>
    </ligand>
</feature>
<dbReference type="PIRSF" id="PIRSF001259">
    <property type="entry name" value="RibA"/>
    <property type="match status" value="1"/>
</dbReference>
<protein>
    <recommendedName>
        <fullName evidence="17">Riboflavin biosynthesis protein RibBA</fullName>
    </recommendedName>
    <domain>
        <recommendedName>
            <fullName evidence="17">3,4-dihydroxy-2-butanone 4-phosphate synthase</fullName>
            <shortName evidence="17">DHBP synthase</shortName>
            <ecNumber evidence="17">4.1.99.12</ecNumber>
        </recommendedName>
    </domain>
    <domain>
        <recommendedName>
            <fullName evidence="17">GTP cyclohydrolase-2</fullName>
            <ecNumber evidence="17">3.5.4.25</ecNumber>
        </recommendedName>
        <alternativeName>
            <fullName evidence="17">GTP cyclohydrolase II</fullName>
        </alternativeName>
    </domain>
</protein>
<feature type="binding site" evidence="17">
    <location>
        <position position="275"/>
    </location>
    <ligand>
        <name>GTP</name>
        <dbReference type="ChEBI" id="CHEBI:37565"/>
    </ligand>
</feature>
<evidence type="ECO:0000256" key="8">
    <source>
        <dbReference type="ARBA" id="ARBA00022741"/>
    </source>
</evidence>
<feature type="site" description="Essential for DHBP synthase activity" evidence="17">
    <location>
        <position position="166"/>
    </location>
</feature>
<dbReference type="CDD" id="cd00641">
    <property type="entry name" value="GTP_cyclohydro2"/>
    <property type="match status" value="1"/>
</dbReference>
<name>A0ABU9VI72_9BACI</name>
<evidence type="ECO:0000256" key="15">
    <source>
        <dbReference type="ARBA" id="ARBA00023268"/>
    </source>
</evidence>
<evidence type="ECO:0000256" key="2">
    <source>
        <dbReference type="ARBA" id="ARBA00002284"/>
    </source>
</evidence>